<dbReference type="Proteomes" id="UP000257131">
    <property type="component" value="Unassembled WGS sequence"/>
</dbReference>
<dbReference type="PRINTS" id="PR00037">
    <property type="entry name" value="HTHLACR"/>
</dbReference>
<dbReference type="InterPro" id="IPR014036">
    <property type="entry name" value="DeoR-like_C"/>
</dbReference>
<evidence type="ECO:0000313" key="6">
    <source>
        <dbReference type="Proteomes" id="UP000257131"/>
    </source>
</evidence>
<dbReference type="SUPFAM" id="SSF100950">
    <property type="entry name" value="NagB/RpiA/CoA transferase-like"/>
    <property type="match status" value="1"/>
</dbReference>
<dbReference type="Pfam" id="PF00455">
    <property type="entry name" value="DeoRC"/>
    <property type="match status" value="1"/>
</dbReference>
<dbReference type="PANTHER" id="PTHR30363">
    <property type="entry name" value="HTH-TYPE TRANSCRIPTIONAL REGULATOR SRLR-RELATED"/>
    <property type="match status" value="1"/>
</dbReference>
<dbReference type="AlphaFoldDB" id="A0A3D9BYP4"/>
<dbReference type="InterPro" id="IPR036388">
    <property type="entry name" value="WH-like_DNA-bd_sf"/>
</dbReference>
<evidence type="ECO:0000313" key="5">
    <source>
        <dbReference type="EMBL" id="REC58618.1"/>
    </source>
</evidence>
<dbReference type="PANTHER" id="PTHR30363:SF4">
    <property type="entry name" value="GLYCEROL-3-PHOSPHATE REGULON REPRESSOR"/>
    <property type="match status" value="1"/>
</dbReference>
<dbReference type="SMART" id="SM00420">
    <property type="entry name" value="HTH_DEOR"/>
    <property type="match status" value="1"/>
</dbReference>
<dbReference type="Pfam" id="PF08220">
    <property type="entry name" value="HTH_DeoR"/>
    <property type="match status" value="1"/>
</dbReference>
<evidence type="ECO:0000259" key="4">
    <source>
        <dbReference type="PROSITE" id="PS51000"/>
    </source>
</evidence>
<evidence type="ECO:0000256" key="3">
    <source>
        <dbReference type="ARBA" id="ARBA00023163"/>
    </source>
</evidence>
<sequence length="264" mass="28735">MSQSFRQRDILEIARAEGRVRVEDLVTRFGVSAQTIRRDLSELADSGWLERVHGGAVLRSSVTNIGYEDRRDTNEAAKAAIAEACSVAIPDGATLFLGIGTTTEAVAAHLLGHRELLVVTNNINVANILAANRECEIVLSGGRLRRSDGGLVGTLTTSVLEQFRFDVAVIGCSAIAEDGELLDFDFQEVGVSQSIIRRARATWLVADHSKFERSAPVRVGSLRDVDRFFTSAPLPEEVLRLCRDWGTEAHVVAPEAEPRERAAG</sequence>
<dbReference type="SMART" id="SM01134">
    <property type="entry name" value="DeoRC"/>
    <property type="match status" value="1"/>
</dbReference>
<dbReference type="PROSITE" id="PS51000">
    <property type="entry name" value="HTH_DEOR_2"/>
    <property type="match status" value="1"/>
</dbReference>
<dbReference type="SUPFAM" id="SSF46785">
    <property type="entry name" value="Winged helix' DNA-binding domain"/>
    <property type="match status" value="1"/>
</dbReference>
<accession>A0A3D9BYP4</accession>
<organism evidence="5 6">
    <name type="scientific">Rhodosalinus sediminis</name>
    <dbReference type="NCBI Taxonomy" id="1940533"/>
    <lineage>
        <taxon>Bacteria</taxon>
        <taxon>Pseudomonadati</taxon>
        <taxon>Pseudomonadota</taxon>
        <taxon>Alphaproteobacteria</taxon>
        <taxon>Rhodobacterales</taxon>
        <taxon>Paracoccaceae</taxon>
        <taxon>Rhodosalinus</taxon>
    </lineage>
</organism>
<dbReference type="RefSeq" id="WP_115978448.1">
    <property type="nucleotide sequence ID" value="NZ_CAJXNW010000021.1"/>
</dbReference>
<proteinExistence type="predicted"/>
<reference evidence="5 6" key="1">
    <citation type="journal article" date="2017" name="Int. J. Syst. Evol. Microbiol.">
        <title>Rhodosalinus sediminis gen. nov., sp. nov., isolated from marine saltern.</title>
        <authorList>
            <person name="Guo L.Y."/>
            <person name="Ling S.K."/>
            <person name="Li C.M."/>
            <person name="Chen G.J."/>
            <person name="Du Z.J."/>
        </authorList>
    </citation>
    <scope>NUCLEOTIDE SEQUENCE [LARGE SCALE GENOMIC DNA]</scope>
    <source>
        <strain evidence="5 6">WDN1C137</strain>
    </source>
</reference>
<comment type="caution">
    <text evidence="5">The sequence shown here is derived from an EMBL/GenBank/DDBJ whole genome shotgun (WGS) entry which is preliminary data.</text>
</comment>
<dbReference type="InterPro" id="IPR050313">
    <property type="entry name" value="Carb_Metab_HTH_regulators"/>
</dbReference>
<gene>
    <name evidence="5" type="ORF">DRV84_03410</name>
</gene>
<keyword evidence="1" id="KW-0678">Repressor</keyword>
<evidence type="ECO:0000256" key="2">
    <source>
        <dbReference type="ARBA" id="ARBA00023015"/>
    </source>
</evidence>
<name>A0A3D9BYP4_9RHOB</name>
<protein>
    <submittedName>
        <fullName evidence="5">DeoR/GlpR transcriptional regulator</fullName>
    </submittedName>
</protein>
<dbReference type="OrthoDB" id="9814815at2"/>
<keyword evidence="2" id="KW-0805">Transcription regulation</keyword>
<keyword evidence="6" id="KW-1185">Reference proteome</keyword>
<dbReference type="InterPro" id="IPR036390">
    <property type="entry name" value="WH_DNA-bd_sf"/>
</dbReference>
<feature type="domain" description="HTH deoR-type" evidence="4">
    <location>
        <begin position="3"/>
        <end position="58"/>
    </location>
</feature>
<evidence type="ECO:0000256" key="1">
    <source>
        <dbReference type="ARBA" id="ARBA00022491"/>
    </source>
</evidence>
<dbReference type="InterPro" id="IPR037171">
    <property type="entry name" value="NagB/RpiA_transferase-like"/>
</dbReference>
<dbReference type="EMBL" id="QOHR01000002">
    <property type="protein sequence ID" value="REC58618.1"/>
    <property type="molecule type" value="Genomic_DNA"/>
</dbReference>
<dbReference type="Gene3D" id="1.10.10.10">
    <property type="entry name" value="Winged helix-like DNA-binding domain superfamily/Winged helix DNA-binding domain"/>
    <property type="match status" value="1"/>
</dbReference>
<dbReference type="InterPro" id="IPR001034">
    <property type="entry name" value="DeoR_HTH"/>
</dbReference>
<dbReference type="Gene3D" id="3.30.750.70">
    <property type="entry name" value="4-hydroxybutyrate coenzyme like domains"/>
    <property type="match status" value="1"/>
</dbReference>
<dbReference type="GO" id="GO:0003700">
    <property type="term" value="F:DNA-binding transcription factor activity"/>
    <property type="evidence" value="ECO:0007669"/>
    <property type="project" value="InterPro"/>
</dbReference>
<keyword evidence="3" id="KW-0804">Transcription</keyword>